<evidence type="ECO:0000256" key="10">
    <source>
        <dbReference type="ARBA" id="ARBA00023136"/>
    </source>
</evidence>
<evidence type="ECO:0000313" key="13">
    <source>
        <dbReference type="EMBL" id="ASF47893.1"/>
    </source>
</evidence>
<dbReference type="CDD" id="cd23081">
    <property type="entry name" value="cpPDZ_EcRseP-like"/>
    <property type="match status" value="1"/>
</dbReference>
<dbReference type="RefSeq" id="WP_088620763.1">
    <property type="nucleotide sequence ID" value="NZ_CP022129.1"/>
</dbReference>
<keyword evidence="11" id="KW-0479">Metal-binding</keyword>
<dbReference type="GO" id="GO:0016020">
    <property type="term" value="C:membrane"/>
    <property type="evidence" value="ECO:0007669"/>
    <property type="project" value="UniProtKB-SubCell"/>
</dbReference>
<dbReference type="InterPro" id="IPR004387">
    <property type="entry name" value="Pept_M50_Zn"/>
</dbReference>
<evidence type="ECO:0000256" key="3">
    <source>
        <dbReference type="ARBA" id="ARBA00007931"/>
    </source>
</evidence>
<keyword evidence="7 11" id="KW-0862">Zinc</keyword>
<dbReference type="GO" id="GO:0046872">
    <property type="term" value="F:metal ion binding"/>
    <property type="evidence" value="ECO:0007669"/>
    <property type="project" value="UniProtKB-KW"/>
</dbReference>
<evidence type="ECO:0000256" key="2">
    <source>
        <dbReference type="ARBA" id="ARBA00004141"/>
    </source>
</evidence>
<name>A0A1Z4C2Y3_9GAMM</name>
<keyword evidence="6 11" id="KW-0378">Hydrolase</keyword>
<comment type="similarity">
    <text evidence="3 11">Belongs to the peptidase M50B family.</text>
</comment>
<keyword evidence="14" id="KW-1185">Reference proteome</keyword>
<dbReference type="KEGG" id="mpsy:CEK71_18490"/>
<evidence type="ECO:0000256" key="7">
    <source>
        <dbReference type="ARBA" id="ARBA00022833"/>
    </source>
</evidence>
<dbReference type="GO" id="GO:0006508">
    <property type="term" value="P:proteolysis"/>
    <property type="evidence" value="ECO:0007669"/>
    <property type="project" value="UniProtKB-KW"/>
</dbReference>
<evidence type="ECO:0000256" key="1">
    <source>
        <dbReference type="ARBA" id="ARBA00001947"/>
    </source>
</evidence>
<dbReference type="Pfam" id="PF02163">
    <property type="entry name" value="Peptidase_M50"/>
    <property type="match status" value="1"/>
</dbReference>
<evidence type="ECO:0000256" key="8">
    <source>
        <dbReference type="ARBA" id="ARBA00022989"/>
    </source>
</evidence>
<organism evidence="13 14">
    <name type="scientific">Methylovulum psychrotolerans</name>
    <dbReference type="NCBI Taxonomy" id="1704499"/>
    <lineage>
        <taxon>Bacteria</taxon>
        <taxon>Pseudomonadati</taxon>
        <taxon>Pseudomonadota</taxon>
        <taxon>Gammaproteobacteria</taxon>
        <taxon>Methylococcales</taxon>
        <taxon>Methylococcaceae</taxon>
        <taxon>Methylovulum</taxon>
    </lineage>
</organism>
<comment type="subcellular location">
    <subcellularLocation>
        <location evidence="2">Membrane</location>
        <topology evidence="2">Multi-pass membrane protein</topology>
    </subcellularLocation>
</comment>
<dbReference type="EMBL" id="CP022129">
    <property type="protein sequence ID" value="ASF47893.1"/>
    <property type="molecule type" value="Genomic_DNA"/>
</dbReference>
<dbReference type="CDD" id="cd06163">
    <property type="entry name" value="S2P-M50_PDZ_RseP-like"/>
    <property type="match status" value="1"/>
</dbReference>
<dbReference type="PANTHER" id="PTHR42837:SF2">
    <property type="entry name" value="MEMBRANE METALLOPROTEASE ARASP2, CHLOROPLASTIC-RELATED"/>
    <property type="match status" value="1"/>
</dbReference>
<proteinExistence type="inferred from homology"/>
<keyword evidence="10 11" id="KW-0472">Membrane</keyword>
<feature type="transmembrane region" description="Helical" evidence="11">
    <location>
        <begin position="383"/>
        <end position="405"/>
    </location>
</feature>
<accession>A0A1Z4C2Y3</accession>
<dbReference type="GO" id="GO:0004222">
    <property type="term" value="F:metalloendopeptidase activity"/>
    <property type="evidence" value="ECO:0007669"/>
    <property type="project" value="InterPro"/>
</dbReference>
<dbReference type="InterPro" id="IPR036034">
    <property type="entry name" value="PDZ_sf"/>
</dbReference>
<feature type="domain" description="PDZ" evidence="12">
    <location>
        <begin position="211"/>
        <end position="280"/>
    </location>
</feature>
<sequence length="456" mass="49515">MAFLHTLFYFFLAIGLLVSIHEFGHFWVARKVGVKVLIFSVGFGKILWSYQKSPADTRYAFSAIPLGGYVKMVDEREGEVSPKDLPFAFNRQALWARSAIVAAGPVFNLVLAVLLFWSVLVIGEADFRPIIGVAEQGTLAAQAGFADGEEIIAVNGKTSPTWTEAMSLLMAAGMDGDQSIQVTVKNPADEQRERVITLAEGDAESPDKLYQHFGFKPWSPKLKPIIGTVLPDSAALAAGLKTGDVLVSADTVVLDDWLQWVGIVKKHPGSPISLMIERDGVAMPITIIPNAVVTDPQGEQKEGKIGASVLFPDELRKKISVDYVLPPWEAIPVAFETTYYNASGTLKMIGKIIIGKASVKNLSGPLSIAEYAGKSAEVGLVPFLKFLGLISVSLGVLNLLPIPVLDGGHLLFFALEAIFGRPMPERVQMAFQQLGMLLLFGVMVLALVLDMQRKFF</sequence>
<keyword evidence="4 13" id="KW-0645">Protease</keyword>
<dbReference type="OrthoDB" id="9782003at2"/>
<feature type="transmembrane region" description="Helical" evidence="11">
    <location>
        <begin position="99"/>
        <end position="122"/>
    </location>
</feature>
<protein>
    <recommendedName>
        <fullName evidence="11">Zinc metalloprotease</fullName>
        <ecNumber evidence="11">3.4.24.-</ecNumber>
    </recommendedName>
</protein>
<keyword evidence="9 11" id="KW-0482">Metalloprotease</keyword>
<reference evidence="13 14" key="1">
    <citation type="submission" date="2017-06" db="EMBL/GenBank/DDBJ databases">
        <title>Genome Sequencing of the methanotroph Methylovulum psychrotolerants str. HV10-M2 isolated from a high-altitude environment.</title>
        <authorList>
            <person name="Mateos-Rivera A."/>
        </authorList>
    </citation>
    <scope>NUCLEOTIDE SEQUENCE [LARGE SCALE GENOMIC DNA]</scope>
    <source>
        <strain evidence="13 14">HV10_M2</strain>
    </source>
</reference>
<evidence type="ECO:0000256" key="5">
    <source>
        <dbReference type="ARBA" id="ARBA00022692"/>
    </source>
</evidence>
<dbReference type="InterPro" id="IPR001478">
    <property type="entry name" value="PDZ"/>
</dbReference>
<dbReference type="SMART" id="SM00228">
    <property type="entry name" value="PDZ"/>
    <property type="match status" value="2"/>
</dbReference>
<evidence type="ECO:0000313" key="14">
    <source>
        <dbReference type="Proteomes" id="UP000197019"/>
    </source>
</evidence>
<evidence type="ECO:0000256" key="11">
    <source>
        <dbReference type="RuleBase" id="RU362031"/>
    </source>
</evidence>
<evidence type="ECO:0000259" key="12">
    <source>
        <dbReference type="SMART" id="SM00228"/>
    </source>
</evidence>
<feature type="transmembrane region" description="Helical" evidence="11">
    <location>
        <begin position="6"/>
        <end position="25"/>
    </location>
</feature>
<keyword evidence="5 11" id="KW-0812">Transmembrane</keyword>
<dbReference type="PANTHER" id="PTHR42837">
    <property type="entry name" value="REGULATOR OF SIGMA-E PROTEASE RSEP"/>
    <property type="match status" value="1"/>
</dbReference>
<evidence type="ECO:0000256" key="9">
    <source>
        <dbReference type="ARBA" id="ARBA00023049"/>
    </source>
</evidence>
<evidence type="ECO:0000256" key="6">
    <source>
        <dbReference type="ARBA" id="ARBA00022801"/>
    </source>
</evidence>
<dbReference type="InterPro" id="IPR008915">
    <property type="entry name" value="Peptidase_M50"/>
</dbReference>
<gene>
    <name evidence="13" type="primary">rseP</name>
    <name evidence="13" type="ORF">CEK71_18490</name>
</gene>
<dbReference type="Gene3D" id="2.30.42.10">
    <property type="match status" value="2"/>
</dbReference>
<dbReference type="SUPFAM" id="SSF50156">
    <property type="entry name" value="PDZ domain-like"/>
    <property type="match status" value="2"/>
</dbReference>
<feature type="domain" description="PDZ" evidence="12">
    <location>
        <begin position="115"/>
        <end position="188"/>
    </location>
</feature>
<dbReference type="Proteomes" id="UP000197019">
    <property type="component" value="Chromosome"/>
</dbReference>
<comment type="cofactor">
    <cofactor evidence="1 11">
        <name>Zn(2+)</name>
        <dbReference type="ChEBI" id="CHEBI:29105"/>
    </cofactor>
</comment>
<dbReference type="AlphaFoldDB" id="A0A1Z4C2Y3"/>
<evidence type="ECO:0000256" key="4">
    <source>
        <dbReference type="ARBA" id="ARBA00022670"/>
    </source>
</evidence>
<dbReference type="NCBIfam" id="TIGR00054">
    <property type="entry name" value="RIP metalloprotease RseP"/>
    <property type="match status" value="1"/>
</dbReference>
<keyword evidence="8 11" id="KW-1133">Transmembrane helix</keyword>
<dbReference type="EC" id="3.4.24.-" evidence="11"/>
<feature type="transmembrane region" description="Helical" evidence="11">
    <location>
        <begin position="430"/>
        <end position="449"/>
    </location>
</feature>